<proteinExistence type="inferred from homology"/>
<evidence type="ECO:0000256" key="1">
    <source>
        <dbReference type="ARBA" id="ARBA00004826"/>
    </source>
</evidence>
<keyword evidence="8 10" id="KW-0414">Isoprene biosynthesis</keyword>
<keyword evidence="9 10" id="KW-0413">Isomerase</keyword>
<dbReference type="HAMAP" id="MF_00202">
    <property type="entry name" value="Idi"/>
    <property type="match status" value="1"/>
</dbReference>
<feature type="binding site" evidence="10">
    <location>
        <position position="64"/>
    </location>
    <ligand>
        <name>Mn(2+)</name>
        <dbReference type="ChEBI" id="CHEBI:29035"/>
    </ligand>
</feature>
<keyword evidence="7 10" id="KW-0464">Manganese</keyword>
<evidence type="ECO:0000259" key="11">
    <source>
        <dbReference type="PROSITE" id="PS51462"/>
    </source>
</evidence>
<feature type="binding site" evidence="10">
    <location>
        <position position="119"/>
    </location>
    <ligand>
        <name>Mg(2+)</name>
        <dbReference type="ChEBI" id="CHEBI:18420"/>
    </ligand>
</feature>
<evidence type="ECO:0000256" key="8">
    <source>
        <dbReference type="ARBA" id="ARBA00023229"/>
    </source>
</evidence>
<dbReference type="EMBL" id="BAAAQY010000002">
    <property type="protein sequence ID" value="GAA2225841.1"/>
    <property type="molecule type" value="Genomic_DNA"/>
</dbReference>
<dbReference type="InterPro" id="IPR056375">
    <property type="entry name" value="Idi_bact"/>
</dbReference>
<comment type="subcellular location">
    <subcellularLocation>
        <location evidence="10">Cytoplasm</location>
    </subcellularLocation>
</comment>
<organism evidence="12 13">
    <name type="scientific">Herbiconiux moechotypicola</name>
    <dbReference type="NCBI Taxonomy" id="637393"/>
    <lineage>
        <taxon>Bacteria</taxon>
        <taxon>Bacillati</taxon>
        <taxon>Actinomycetota</taxon>
        <taxon>Actinomycetes</taxon>
        <taxon>Micrococcales</taxon>
        <taxon>Microbacteriaceae</taxon>
        <taxon>Herbiconiux</taxon>
    </lineage>
</organism>
<dbReference type="InterPro" id="IPR011876">
    <property type="entry name" value="IsopentenylPP_isomerase_typ1"/>
</dbReference>
<gene>
    <name evidence="10 12" type="primary">idi</name>
    <name evidence="12" type="ORF">GCM10009851_07070</name>
</gene>
<evidence type="ECO:0000256" key="2">
    <source>
        <dbReference type="ARBA" id="ARBA00007579"/>
    </source>
</evidence>
<evidence type="ECO:0000256" key="5">
    <source>
        <dbReference type="ARBA" id="ARBA00022723"/>
    </source>
</evidence>
<feature type="binding site" evidence="10">
    <location>
        <position position="57"/>
    </location>
    <ligand>
        <name>Mn(2+)</name>
        <dbReference type="ChEBI" id="CHEBI:29035"/>
    </ligand>
</feature>
<feature type="domain" description="Nudix hydrolase" evidence="11">
    <location>
        <begin position="62"/>
        <end position="196"/>
    </location>
</feature>
<keyword evidence="4 10" id="KW-0963">Cytoplasm</keyword>
<feature type="binding site" evidence="10">
    <location>
        <position position="146"/>
    </location>
    <ligand>
        <name>Mn(2+)</name>
        <dbReference type="ChEBI" id="CHEBI:29035"/>
    </ligand>
</feature>
<evidence type="ECO:0000313" key="13">
    <source>
        <dbReference type="Proteomes" id="UP001500929"/>
    </source>
</evidence>
<reference evidence="13" key="1">
    <citation type="journal article" date="2019" name="Int. J. Syst. Evol. Microbiol.">
        <title>The Global Catalogue of Microorganisms (GCM) 10K type strain sequencing project: providing services to taxonomists for standard genome sequencing and annotation.</title>
        <authorList>
            <consortium name="The Broad Institute Genomics Platform"/>
            <consortium name="The Broad Institute Genome Sequencing Center for Infectious Disease"/>
            <person name="Wu L."/>
            <person name="Ma J."/>
        </authorList>
    </citation>
    <scope>NUCLEOTIDE SEQUENCE [LARGE SCALE GENOMIC DNA]</scope>
    <source>
        <strain evidence="13">JCM 16117</strain>
    </source>
</reference>
<feature type="active site" evidence="10">
    <location>
        <position position="148"/>
    </location>
</feature>
<keyword evidence="6 10" id="KW-0460">Magnesium</keyword>
<dbReference type="Pfam" id="PF00293">
    <property type="entry name" value="NUDIX"/>
    <property type="match status" value="1"/>
</dbReference>
<evidence type="ECO:0000256" key="3">
    <source>
        <dbReference type="ARBA" id="ARBA00012057"/>
    </source>
</evidence>
<dbReference type="Gene3D" id="3.90.79.10">
    <property type="entry name" value="Nucleoside Triphosphate Pyrophosphohydrolase"/>
    <property type="match status" value="1"/>
</dbReference>
<keyword evidence="5 10" id="KW-0479">Metal-binding</keyword>
<sequence>MLAALGQRDEIVIVHIITLHGYLVIKDNSEMAHTIEQVILLSDAGEPIGTADKSTVHTDDTPLHLAFSCHVFDDGGRVLVTRRALTKATWPGVWTNSFCGHPAPGEALEDAVRRRAAKELGLEVTGLQLALPDFRYLAIDASGIVENEICPVYTARAAGGIDPDPSEVAEWRWADTAELTLAVSLTPWAFSPWLALQLPQLHAGA</sequence>
<evidence type="ECO:0000256" key="10">
    <source>
        <dbReference type="HAMAP-Rule" id="MF_00202"/>
    </source>
</evidence>
<comment type="function">
    <text evidence="10">Catalyzes the 1,3-allylic rearrangement of the homoallylic substrate isopentenyl (IPP) to its highly electrophilic allylic isomer, dimethylallyl diphosphate (DMAPP).</text>
</comment>
<evidence type="ECO:0000256" key="7">
    <source>
        <dbReference type="ARBA" id="ARBA00023211"/>
    </source>
</evidence>
<dbReference type="EC" id="5.3.3.2" evidence="3 10"/>
<keyword evidence="13" id="KW-1185">Reference proteome</keyword>
<comment type="similarity">
    <text evidence="2 10">Belongs to the IPP isomerase type 1 family.</text>
</comment>
<comment type="cofactor">
    <cofactor evidence="10">
        <name>Mg(2+)</name>
        <dbReference type="ChEBI" id="CHEBI:18420"/>
    </cofactor>
    <text evidence="10">Binds 1 Mg(2+) ion per subunit. The magnesium ion binds only when substrate is bound.</text>
</comment>
<feature type="binding site" evidence="10">
    <location>
        <position position="101"/>
    </location>
    <ligand>
        <name>Mn(2+)</name>
        <dbReference type="ChEBI" id="CHEBI:29035"/>
    </ligand>
</feature>
<name>A0ABP5Q621_9MICO</name>
<evidence type="ECO:0000256" key="6">
    <source>
        <dbReference type="ARBA" id="ARBA00022842"/>
    </source>
</evidence>
<comment type="cofactor">
    <cofactor evidence="10">
        <name>Mn(2+)</name>
        <dbReference type="ChEBI" id="CHEBI:29035"/>
    </cofactor>
    <text evidence="10">Binds 1 Mn(2+) ion per subunit.</text>
</comment>
<dbReference type="PANTHER" id="PTHR10885:SF0">
    <property type="entry name" value="ISOPENTENYL-DIPHOSPHATE DELTA-ISOMERASE"/>
    <property type="match status" value="1"/>
</dbReference>
<dbReference type="Proteomes" id="UP001500929">
    <property type="component" value="Unassembled WGS sequence"/>
</dbReference>
<comment type="catalytic activity">
    <reaction evidence="10">
        <text>isopentenyl diphosphate = dimethylallyl diphosphate</text>
        <dbReference type="Rhea" id="RHEA:23284"/>
        <dbReference type="ChEBI" id="CHEBI:57623"/>
        <dbReference type="ChEBI" id="CHEBI:128769"/>
        <dbReference type="EC" id="5.3.3.2"/>
    </reaction>
</comment>
<comment type="caution">
    <text evidence="12">The sequence shown here is derived from an EMBL/GenBank/DDBJ whole genome shotgun (WGS) entry which is preliminary data.</text>
</comment>
<evidence type="ECO:0000313" key="12">
    <source>
        <dbReference type="EMBL" id="GAA2225841.1"/>
    </source>
</evidence>
<feature type="active site" evidence="10">
    <location>
        <position position="99"/>
    </location>
</feature>
<evidence type="ECO:0000256" key="4">
    <source>
        <dbReference type="ARBA" id="ARBA00022490"/>
    </source>
</evidence>
<feature type="binding site" evidence="10">
    <location>
        <position position="148"/>
    </location>
    <ligand>
        <name>Mn(2+)</name>
        <dbReference type="ChEBI" id="CHEBI:29035"/>
    </ligand>
</feature>
<evidence type="ECO:0000256" key="9">
    <source>
        <dbReference type="ARBA" id="ARBA00023235"/>
    </source>
</evidence>
<dbReference type="InterPro" id="IPR015797">
    <property type="entry name" value="NUDIX_hydrolase-like_dom_sf"/>
</dbReference>
<dbReference type="InterPro" id="IPR000086">
    <property type="entry name" value="NUDIX_hydrolase_dom"/>
</dbReference>
<dbReference type="PROSITE" id="PS51462">
    <property type="entry name" value="NUDIX"/>
    <property type="match status" value="1"/>
</dbReference>
<dbReference type="CDD" id="cd02885">
    <property type="entry name" value="NUDIX_IPP_Isomerase"/>
    <property type="match status" value="1"/>
</dbReference>
<dbReference type="NCBIfam" id="NF002995">
    <property type="entry name" value="PRK03759.1"/>
    <property type="match status" value="1"/>
</dbReference>
<dbReference type="SUPFAM" id="SSF55811">
    <property type="entry name" value="Nudix"/>
    <property type="match status" value="1"/>
</dbReference>
<dbReference type="PANTHER" id="PTHR10885">
    <property type="entry name" value="ISOPENTENYL-DIPHOSPHATE DELTA-ISOMERASE"/>
    <property type="match status" value="1"/>
</dbReference>
<protein>
    <recommendedName>
        <fullName evidence="3 10">Isopentenyl-diphosphate Delta-isomerase</fullName>
        <shortName evidence="10">IPP isomerase</shortName>
        <ecNumber evidence="3 10">5.3.3.2</ecNumber>
    </recommendedName>
    <alternativeName>
        <fullName evidence="10">IPP:DMAPP isomerase</fullName>
    </alternativeName>
    <alternativeName>
        <fullName evidence="10">Isopentenyl pyrophosphate isomerase</fullName>
    </alternativeName>
</protein>
<accession>A0ABP5Q621</accession>
<dbReference type="NCBIfam" id="TIGR02150">
    <property type="entry name" value="IPP_isom_1"/>
    <property type="match status" value="1"/>
</dbReference>
<comment type="pathway">
    <text evidence="1 10">Isoprenoid biosynthesis; dimethylallyl diphosphate biosynthesis; dimethylallyl diphosphate from isopentenyl diphosphate: step 1/1.</text>
</comment>
<dbReference type="PIRSF" id="PIRSF018427">
    <property type="entry name" value="Isopntndiph_ism"/>
    <property type="match status" value="1"/>
</dbReference>